<dbReference type="InterPro" id="IPR012338">
    <property type="entry name" value="Beta-lactam/transpept-like"/>
</dbReference>
<accession>A0A1L9AYZ5</accession>
<feature type="domain" description="Beta-lactamase-related" evidence="1">
    <location>
        <begin position="44"/>
        <end position="357"/>
    </location>
</feature>
<dbReference type="Proteomes" id="UP000182229">
    <property type="component" value="Unassembled WGS sequence"/>
</dbReference>
<evidence type="ECO:0000313" key="3">
    <source>
        <dbReference type="Proteomes" id="UP000182229"/>
    </source>
</evidence>
<comment type="caution">
    <text evidence="2">The sequence shown here is derived from an EMBL/GenBank/DDBJ whole genome shotgun (WGS) entry which is preliminary data.</text>
</comment>
<protein>
    <recommendedName>
        <fullName evidence="1">Beta-lactamase-related domain-containing protein</fullName>
    </recommendedName>
</protein>
<reference evidence="2 3" key="2">
    <citation type="submission" date="2016-12" db="EMBL/GenBank/DDBJ databases">
        <title>Draft Genome Sequence of Cystobacter ferrugineus Strain Cbfe23.</title>
        <authorList>
            <person name="Akbar S."/>
            <person name="Dowd S.E."/>
            <person name="Stevens D.C."/>
        </authorList>
    </citation>
    <scope>NUCLEOTIDE SEQUENCE [LARGE SCALE GENOMIC DNA]</scope>
    <source>
        <strain evidence="2 3">Cbfe23</strain>
    </source>
</reference>
<dbReference type="InterPro" id="IPR001466">
    <property type="entry name" value="Beta-lactam-related"/>
</dbReference>
<dbReference type="Pfam" id="PF00144">
    <property type="entry name" value="Beta-lactamase"/>
    <property type="match status" value="1"/>
</dbReference>
<dbReference type="Gene3D" id="3.40.710.10">
    <property type="entry name" value="DD-peptidase/beta-lactamase superfamily"/>
    <property type="match status" value="1"/>
</dbReference>
<evidence type="ECO:0000313" key="2">
    <source>
        <dbReference type="EMBL" id="OJH35196.1"/>
    </source>
</evidence>
<gene>
    <name evidence="2" type="ORF">BON30_39765</name>
</gene>
<organism evidence="2 3">
    <name type="scientific">Cystobacter ferrugineus</name>
    <dbReference type="NCBI Taxonomy" id="83449"/>
    <lineage>
        <taxon>Bacteria</taxon>
        <taxon>Pseudomonadati</taxon>
        <taxon>Myxococcota</taxon>
        <taxon>Myxococcia</taxon>
        <taxon>Myxococcales</taxon>
        <taxon>Cystobacterineae</taxon>
        <taxon>Archangiaceae</taxon>
        <taxon>Cystobacter</taxon>
    </lineage>
</organism>
<keyword evidence="3" id="KW-1185">Reference proteome</keyword>
<name>A0A1L9AYZ5_9BACT</name>
<proteinExistence type="predicted"/>
<dbReference type="SUPFAM" id="SSF56601">
    <property type="entry name" value="beta-lactamase/transpeptidase-like"/>
    <property type="match status" value="1"/>
</dbReference>
<dbReference type="PANTHER" id="PTHR46825:SF9">
    <property type="entry name" value="BETA-LACTAMASE-RELATED DOMAIN-CONTAINING PROTEIN"/>
    <property type="match status" value="1"/>
</dbReference>
<dbReference type="InterPro" id="IPR050491">
    <property type="entry name" value="AmpC-like"/>
</dbReference>
<reference evidence="3" key="1">
    <citation type="submission" date="2016-11" db="EMBL/GenBank/DDBJ databases">
        <authorList>
            <person name="Shukria A."/>
            <person name="Stevens D.C."/>
        </authorList>
    </citation>
    <scope>NUCLEOTIDE SEQUENCE [LARGE SCALE GENOMIC DNA]</scope>
    <source>
        <strain evidence="3">Cbfe23</strain>
    </source>
</reference>
<dbReference type="PANTHER" id="PTHR46825">
    <property type="entry name" value="D-ALANYL-D-ALANINE-CARBOXYPEPTIDASE/ENDOPEPTIDASE AMPH"/>
    <property type="match status" value="1"/>
</dbReference>
<evidence type="ECO:0000259" key="1">
    <source>
        <dbReference type="Pfam" id="PF00144"/>
    </source>
</evidence>
<dbReference type="STRING" id="83449.BON30_39765"/>
<dbReference type="EMBL" id="MPIN01000015">
    <property type="protein sequence ID" value="OJH35196.1"/>
    <property type="molecule type" value="Genomic_DNA"/>
</dbReference>
<dbReference type="AlphaFoldDB" id="A0A1L9AYZ5"/>
<dbReference type="OrthoDB" id="5524666at2"/>
<sequence length="478" mass="51160">MSTRSLVLLLLGSALNSGCSSPPETPPPPDACDALPSALSERIDPFVTERMRQGHIPGLSLVILQGGQPACLKSYGVANRETNQPMNVTTRVSIGSTTKAMAALALMQQVEAGLVDLEAPVTRYLPWFRTADGLQEQILVEHLLTHTSGLPMSYFWDGSRDEGALERRARALAKVRLRFTPGQGEEYANDGFALVGLIVQTVTGKPFASYLADSIFKPLGMDHTLLDPDSEQAPDLAQGYSWSRGQMQPLSPPWSSAHVPAGAATYTSAEDVARYFSGLFAGGEGPGGRVLSAQGVERMWRPLVIPTSGMGWMLSQQFGRKMVAHGGSTLTTSSMFLLFPAEGTAVAVLSNLKTRVSEEVALGVAAMVFGEEPSPASPSRDRAPSTFVPDTGVWRDYVGSFDTAVGPVRIAVDGGRLWATFGMAEPAIRGELEAYGDNEFVERDDYGLLEGTKVGFQHEPDGGLSLLFDGQPIGKRVP</sequence>
<dbReference type="RefSeq" id="WP_071903775.1">
    <property type="nucleotide sequence ID" value="NZ_MPIN01000015.1"/>
</dbReference>